<dbReference type="PANTHER" id="PTHR42715">
    <property type="entry name" value="BETA-GLUCOSIDASE"/>
    <property type="match status" value="1"/>
</dbReference>
<dbReference type="SUPFAM" id="SSF56988">
    <property type="entry name" value="Anthrax protective antigen"/>
    <property type="match status" value="1"/>
</dbReference>
<dbReference type="SUPFAM" id="SSF52279">
    <property type="entry name" value="Beta-D-glucan exohydrolase, C-terminal domain"/>
    <property type="match status" value="1"/>
</dbReference>
<keyword evidence="2 7" id="KW-0378">Hydrolase</keyword>
<dbReference type="EMBL" id="FWFS01000002">
    <property type="protein sequence ID" value="SLN23443.1"/>
    <property type="molecule type" value="Genomic_DNA"/>
</dbReference>
<proteinExistence type="inferred from homology"/>
<dbReference type="SUPFAM" id="SSF51445">
    <property type="entry name" value="(Trans)glycosidases"/>
    <property type="match status" value="1"/>
</dbReference>
<dbReference type="InterPro" id="IPR017853">
    <property type="entry name" value="GH"/>
</dbReference>
<dbReference type="OrthoDB" id="9781691at2"/>
<dbReference type="PROSITE" id="PS51820">
    <property type="entry name" value="PA14"/>
    <property type="match status" value="1"/>
</dbReference>
<evidence type="ECO:0000259" key="8">
    <source>
        <dbReference type="PROSITE" id="PS51820"/>
    </source>
</evidence>
<evidence type="ECO:0000256" key="7">
    <source>
        <dbReference type="RuleBase" id="RU361161"/>
    </source>
</evidence>
<dbReference type="Gene3D" id="3.20.20.300">
    <property type="entry name" value="Glycoside hydrolase, family 3, N-terminal domain"/>
    <property type="match status" value="1"/>
</dbReference>
<dbReference type="Gene3D" id="3.40.50.1700">
    <property type="entry name" value="Glycoside hydrolase family 3 C-terminal domain"/>
    <property type="match status" value="1"/>
</dbReference>
<dbReference type="Proteomes" id="UP000193862">
    <property type="component" value="Unassembled WGS sequence"/>
</dbReference>
<dbReference type="Pfam" id="PF00933">
    <property type="entry name" value="Glyco_hydro_3"/>
    <property type="match status" value="1"/>
</dbReference>
<dbReference type="InterPro" id="IPR019800">
    <property type="entry name" value="Glyco_hydro_3_AS"/>
</dbReference>
<dbReference type="PROSITE" id="PS00775">
    <property type="entry name" value="GLYCOSYL_HYDROL_F3"/>
    <property type="match status" value="1"/>
</dbReference>
<protein>
    <recommendedName>
        <fullName evidence="6">Beta-D-glucoside glucohydrolase</fullName>
    </recommendedName>
    <alternativeName>
        <fullName evidence="4">Cellobiase</fullName>
    </alternativeName>
    <alternativeName>
        <fullName evidence="5">Gentiobiase</fullName>
    </alternativeName>
</protein>
<dbReference type="SMART" id="SM00758">
    <property type="entry name" value="PA14"/>
    <property type="match status" value="1"/>
</dbReference>
<dbReference type="InterPro" id="IPR036962">
    <property type="entry name" value="Glyco_hydro_3_N_sf"/>
</dbReference>
<keyword evidence="3 7" id="KW-0326">Glycosidase</keyword>
<feature type="domain" description="PA14" evidence="8">
    <location>
        <begin position="390"/>
        <end position="541"/>
    </location>
</feature>
<gene>
    <name evidence="9" type="primary">bglB_1</name>
    <name evidence="9" type="ORF">AQS8620_00664</name>
</gene>
<dbReference type="InterPro" id="IPR013783">
    <property type="entry name" value="Ig-like_fold"/>
</dbReference>
<comment type="similarity">
    <text evidence="1 7">Belongs to the glycosyl hydrolase 3 family.</text>
</comment>
<dbReference type="InterPro" id="IPR050288">
    <property type="entry name" value="Cellulose_deg_GH3"/>
</dbReference>
<sequence>MTTPTAARCDTLVDQLTLAEQVSLLAGQDIWSINPIERLSIGRLRVTDGPNGARGAGNLTGGVKSAAFPVGIALGATWNPDLLKRIGGALAEEVKDKSAHVLLAPTVNLQRGPLNGRNFECYSEDPQLTGALAVAYVQGLQAAGISATIKHFVGNESEIQRTTVSSDVDERSLRELYLVPFERAVKEAGVWGIMTSYNRLNGTFTSDHDWLLQTVLRQQWGYSGLVMSDWYGSHNGDKTLRAGLDLEMPGPTRFRGADVVAAVERGDLPAELVRRAALNVLRLMERTGAMDGDGTLNEQAVERETTRALIREAGADGMVLLKNEAVLPLAPGTKVALIGPNAATARCMGGGSAQLNAHRLVSPLEGLTQALGAQAITHATGCTNHRFEPTLTGEFTVDWYDNLDLSGDPAHRDTIEATEQFLLGKPGGGKVDPMRFSLRLRGTFTPEESGTHRIGLHVAGRAKLRLDGAPVIDAWDSWERGTTFFEEGCDPVTSEVILEKGKSYEIEMDFHTCDYHNLLVFGYGIGIGKVMGQAEIDAAADLAAQADVAVLCVGRSAEWDTEGWDLPSMSLPGLQDDLIRAVAAKAKRTVVLLQTGGPVEMPWIDAVDGVVQAWYGGQEAGHAIADVLSGAAEPRGRLAQSFPRRLADAPTMGAGALAYPGVEGHIRYDEQLEIGYRHHQRHDIEPLFSFGHGLGYTEFRLGEARISADRFEETGDLSVTVTLSNIGKAAGTTVVQLYVAPQDAPVSRPKSELKAFAKVSLDAGAAQEVTLSLSARDFAWFSVEDQAWQISQGAYDLCLGQSSDRIETRITVTRDTALVAAV</sequence>
<evidence type="ECO:0000313" key="10">
    <source>
        <dbReference type="Proteomes" id="UP000193862"/>
    </source>
</evidence>
<accession>A0A1Y5RRS1</accession>
<dbReference type="RefSeq" id="WP_085835427.1">
    <property type="nucleotide sequence ID" value="NZ_FWFS01000002.1"/>
</dbReference>
<evidence type="ECO:0000256" key="5">
    <source>
        <dbReference type="ARBA" id="ARBA00032194"/>
    </source>
</evidence>
<dbReference type="Gene3D" id="2.60.40.10">
    <property type="entry name" value="Immunoglobulins"/>
    <property type="match status" value="1"/>
</dbReference>
<dbReference type="AlphaFoldDB" id="A0A1Y5RRS1"/>
<dbReference type="PRINTS" id="PR00133">
    <property type="entry name" value="GLHYDRLASE3"/>
</dbReference>
<dbReference type="InterPro" id="IPR036881">
    <property type="entry name" value="Glyco_hydro_3_C_sf"/>
</dbReference>
<dbReference type="FunFam" id="2.60.40.10:FF:000495">
    <property type="entry name" value="Periplasmic beta-glucosidase"/>
    <property type="match status" value="1"/>
</dbReference>
<evidence type="ECO:0000256" key="6">
    <source>
        <dbReference type="ARBA" id="ARBA00032594"/>
    </source>
</evidence>
<evidence type="ECO:0000313" key="9">
    <source>
        <dbReference type="EMBL" id="SLN23443.1"/>
    </source>
</evidence>
<reference evidence="9 10" key="1">
    <citation type="submission" date="2017-03" db="EMBL/GenBank/DDBJ databases">
        <authorList>
            <person name="Afonso C.L."/>
            <person name="Miller P.J."/>
            <person name="Scott M.A."/>
            <person name="Spackman E."/>
            <person name="Goraichik I."/>
            <person name="Dimitrov K.M."/>
            <person name="Suarez D.L."/>
            <person name="Swayne D.E."/>
        </authorList>
    </citation>
    <scope>NUCLEOTIDE SEQUENCE [LARGE SCALE GENOMIC DNA]</scope>
    <source>
        <strain evidence="9 10">CECT 8620</strain>
    </source>
</reference>
<dbReference type="GO" id="GO:0009251">
    <property type="term" value="P:glucan catabolic process"/>
    <property type="evidence" value="ECO:0007669"/>
    <property type="project" value="TreeGrafter"/>
</dbReference>
<dbReference type="Pfam" id="PF07691">
    <property type="entry name" value="PA14"/>
    <property type="match status" value="1"/>
</dbReference>
<name>A0A1Y5RRS1_9RHOB</name>
<dbReference type="InterPro" id="IPR026891">
    <property type="entry name" value="Fn3-like"/>
</dbReference>
<dbReference type="InterPro" id="IPR011658">
    <property type="entry name" value="PA14_dom"/>
</dbReference>
<dbReference type="GO" id="GO:0008422">
    <property type="term" value="F:beta-glucosidase activity"/>
    <property type="evidence" value="ECO:0007669"/>
    <property type="project" value="UniProtKB-ARBA"/>
</dbReference>
<evidence type="ECO:0000256" key="2">
    <source>
        <dbReference type="ARBA" id="ARBA00022801"/>
    </source>
</evidence>
<dbReference type="Gene3D" id="2.60.120.260">
    <property type="entry name" value="Galactose-binding domain-like"/>
    <property type="match status" value="1"/>
</dbReference>
<dbReference type="Pfam" id="PF14310">
    <property type="entry name" value="Fn3-like"/>
    <property type="match status" value="1"/>
</dbReference>
<dbReference type="InterPro" id="IPR001764">
    <property type="entry name" value="Glyco_hydro_3_N"/>
</dbReference>
<dbReference type="PANTHER" id="PTHR42715:SF3">
    <property type="entry name" value="BETA-GLUCOSIDASE B-RELATED"/>
    <property type="match status" value="1"/>
</dbReference>
<dbReference type="SMART" id="SM01217">
    <property type="entry name" value="Fn3_like"/>
    <property type="match status" value="1"/>
</dbReference>
<evidence type="ECO:0000256" key="4">
    <source>
        <dbReference type="ARBA" id="ARBA00031448"/>
    </source>
</evidence>
<dbReference type="Pfam" id="PF01915">
    <property type="entry name" value="Glyco_hydro_3_C"/>
    <property type="match status" value="1"/>
</dbReference>
<evidence type="ECO:0000256" key="1">
    <source>
        <dbReference type="ARBA" id="ARBA00005336"/>
    </source>
</evidence>
<keyword evidence="10" id="KW-1185">Reference proteome</keyword>
<organism evidence="9 10">
    <name type="scientific">Aquimixticola soesokkakensis</name>
    <dbReference type="NCBI Taxonomy" id="1519096"/>
    <lineage>
        <taxon>Bacteria</taxon>
        <taxon>Pseudomonadati</taxon>
        <taxon>Pseudomonadota</taxon>
        <taxon>Alphaproteobacteria</taxon>
        <taxon>Rhodobacterales</taxon>
        <taxon>Paracoccaceae</taxon>
        <taxon>Aquimixticola</taxon>
    </lineage>
</organism>
<dbReference type="InterPro" id="IPR002772">
    <property type="entry name" value="Glyco_hydro_3_C"/>
</dbReference>
<dbReference type="InterPro" id="IPR037524">
    <property type="entry name" value="PA14/GLEYA"/>
</dbReference>
<evidence type="ECO:0000256" key="3">
    <source>
        <dbReference type="ARBA" id="ARBA00023295"/>
    </source>
</evidence>